<gene>
    <name evidence="1" type="ORF">M8818_001770</name>
</gene>
<comment type="caution">
    <text evidence="1">The sequence shown here is derived from an EMBL/GenBank/DDBJ whole genome shotgun (WGS) entry which is preliminary data.</text>
</comment>
<evidence type="ECO:0000313" key="1">
    <source>
        <dbReference type="EMBL" id="KAK8216807.1"/>
    </source>
</evidence>
<dbReference type="Proteomes" id="UP001320706">
    <property type="component" value="Unassembled WGS sequence"/>
</dbReference>
<keyword evidence="2" id="KW-1185">Reference proteome</keyword>
<organism evidence="1 2">
    <name type="scientific">Zalaria obscura</name>
    <dbReference type="NCBI Taxonomy" id="2024903"/>
    <lineage>
        <taxon>Eukaryota</taxon>
        <taxon>Fungi</taxon>
        <taxon>Dikarya</taxon>
        <taxon>Ascomycota</taxon>
        <taxon>Pezizomycotina</taxon>
        <taxon>Dothideomycetes</taxon>
        <taxon>Dothideomycetidae</taxon>
        <taxon>Dothideales</taxon>
        <taxon>Zalariaceae</taxon>
        <taxon>Zalaria</taxon>
    </lineage>
</organism>
<evidence type="ECO:0000313" key="2">
    <source>
        <dbReference type="Proteomes" id="UP001320706"/>
    </source>
</evidence>
<reference evidence="1" key="1">
    <citation type="submission" date="2024-02" db="EMBL/GenBank/DDBJ databases">
        <title>Metagenome Assembled Genome of Zalaria obscura JY119.</title>
        <authorList>
            <person name="Vighnesh L."/>
            <person name="Jagadeeshwari U."/>
            <person name="Venkata Ramana C."/>
            <person name="Sasikala C."/>
        </authorList>
    </citation>
    <scope>NUCLEOTIDE SEQUENCE</scope>
    <source>
        <strain evidence="1">JY119</strain>
    </source>
</reference>
<name>A0ACC3SMI0_9PEZI</name>
<sequence length="92" mass="10972">MFWQIQLPATPKPAEQWRCDAHVYTVRYFRRARNDLWRRGRNSSRERLKSCALRYLSVADMEDEEGRFLVKRGVHGLPQSRTGHATLRAWRA</sequence>
<proteinExistence type="predicted"/>
<protein>
    <submittedName>
        <fullName evidence="1">Uncharacterized protein</fullName>
    </submittedName>
</protein>
<dbReference type="EMBL" id="JAMKPW020000007">
    <property type="protein sequence ID" value="KAK8216807.1"/>
    <property type="molecule type" value="Genomic_DNA"/>
</dbReference>
<accession>A0ACC3SMI0</accession>